<dbReference type="OrthoDB" id="4321404at2"/>
<organism evidence="2">
    <name type="scientific">Streptomyces kanamyceticus</name>
    <dbReference type="NCBI Taxonomy" id="1967"/>
    <lineage>
        <taxon>Bacteria</taxon>
        <taxon>Bacillati</taxon>
        <taxon>Actinomycetota</taxon>
        <taxon>Actinomycetes</taxon>
        <taxon>Kitasatosporales</taxon>
        <taxon>Streptomycetaceae</taxon>
        <taxon>Streptomyces</taxon>
    </lineage>
</organism>
<dbReference type="AlphaFoldDB" id="Q1EQS0"/>
<dbReference type="RefSeq" id="WP_055545852.1">
    <property type="nucleotide sequence ID" value="NZ_CP023699.1"/>
</dbReference>
<sequence>MTPVSNPGQPTFAARLNLLFEASAPEDPERPGRYVEYTNQQVAQEICRRHGDGTITAEYIRRLRREGGPQPTAPYMSVLADFFGVPLDVFNLTSTAANTTAGGVIAELERFLDERRQRQEPEGNETLAVLARSASRLSPQGQARVVQYADRLGEVEQMEHEAGAGEAKRPDHD</sequence>
<reference evidence="2" key="1">
    <citation type="journal article" date="2006" name="Proc. Natl. Acad. Sci. U.S.A.">
        <title>Amplification of the entire kanamycin biosynthetic gene cluster during empirical strain improvement of Streptomyces kanamyceticus.</title>
        <authorList>
            <person name="Yanai K."/>
            <person name="Murakami T."/>
            <person name="Bibb M."/>
        </authorList>
    </citation>
    <scope>NUCLEOTIDE SEQUENCE</scope>
    <source>
        <strain evidence="2">NBRC 13414</strain>
    </source>
</reference>
<name>Q1EQS0_STRKN</name>
<accession>Q1EQS0</accession>
<dbReference type="Gene3D" id="1.10.260.40">
    <property type="entry name" value="lambda repressor-like DNA-binding domains"/>
    <property type="match status" value="1"/>
</dbReference>
<dbReference type="GO" id="GO:0003677">
    <property type="term" value="F:DNA binding"/>
    <property type="evidence" value="ECO:0007669"/>
    <property type="project" value="InterPro"/>
</dbReference>
<evidence type="ECO:0000256" key="1">
    <source>
        <dbReference type="SAM" id="MobiDB-lite"/>
    </source>
</evidence>
<dbReference type="EMBL" id="AB254080">
    <property type="protein sequence ID" value="BAE95450.1"/>
    <property type="molecule type" value="Genomic_DNA"/>
</dbReference>
<dbReference type="InterPro" id="IPR010982">
    <property type="entry name" value="Lambda_DNA-bd_dom_sf"/>
</dbReference>
<protein>
    <submittedName>
        <fullName evidence="2">Uncharacterized protein</fullName>
    </submittedName>
</protein>
<feature type="region of interest" description="Disordered" evidence="1">
    <location>
        <begin position="154"/>
        <end position="173"/>
    </location>
</feature>
<proteinExistence type="predicted"/>
<evidence type="ECO:0000313" key="2">
    <source>
        <dbReference type="EMBL" id="BAE95450.1"/>
    </source>
</evidence>